<dbReference type="EMBL" id="CP095343">
    <property type="protein sequence ID" value="XAG63314.1"/>
    <property type="molecule type" value="Genomic_DNA"/>
</dbReference>
<evidence type="ECO:0000313" key="2">
    <source>
        <dbReference type="EMBL" id="XAG63314.1"/>
    </source>
</evidence>
<feature type="transmembrane region" description="Helical" evidence="1">
    <location>
        <begin position="52"/>
        <end position="69"/>
    </location>
</feature>
<feature type="transmembrane region" description="Helical" evidence="1">
    <location>
        <begin position="116"/>
        <end position="138"/>
    </location>
</feature>
<dbReference type="AlphaFoldDB" id="A0AAU6TP17"/>
<gene>
    <name evidence="2" type="ORF">MRL64_15400</name>
</gene>
<protein>
    <submittedName>
        <fullName evidence="2">Uncharacterized protein</fullName>
    </submittedName>
</protein>
<name>A0AAU6TP17_UNCXX</name>
<keyword evidence="1" id="KW-1133">Transmembrane helix</keyword>
<proteinExistence type="predicted"/>
<keyword evidence="1" id="KW-0812">Transmembrane</keyword>
<evidence type="ECO:0000256" key="1">
    <source>
        <dbReference type="SAM" id="Phobius"/>
    </source>
</evidence>
<accession>A0AAU6TP17</accession>
<organism evidence="2">
    <name type="scientific">bacterium 19MO02SH05</name>
    <dbReference type="NCBI Taxonomy" id="2920696"/>
    <lineage>
        <taxon>Bacteria</taxon>
    </lineage>
</organism>
<keyword evidence="1" id="KW-0472">Membrane</keyword>
<sequence>MKQDSELMEWPKVLLVHKKLQWIYDRDKAALLSVVILYYSYFYASLLELPSIFSSSGSIVSAIGLLLTLKHNFLSSMKNPKEAVSKHNQYSRFGSAHMMEIPGVVNPTIIALKDEYVGILLVLLGGITNGYGGFLPLLGSGT</sequence>
<reference evidence="2" key="1">
    <citation type="submission" date="2022-03" db="EMBL/GenBank/DDBJ databases">
        <title>Sea Food Isolates.</title>
        <authorList>
            <person name="Li c."/>
        </authorList>
    </citation>
    <scope>NUCLEOTIDE SEQUENCE</scope>
    <source>
        <strain evidence="2">19MO02SH05</strain>
    </source>
</reference>
<feature type="transmembrane region" description="Helical" evidence="1">
    <location>
        <begin position="29"/>
        <end position="46"/>
    </location>
</feature>